<dbReference type="EMBL" id="AAVO02000003">
    <property type="protein sequence ID" value="EDM88204.1"/>
    <property type="molecule type" value="Genomic_DNA"/>
</dbReference>
<evidence type="ECO:0000313" key="2">
    <source>
        <dbReference type="Proteomes" id="UP000006002"/>
    </source>
</evidence>
<name>A5ZQ40_9FIRM</name>
<proteinExistence type="predicted"/>
<organism evidence="1 2">
    <name type="scientific">Blautia obeum ATCC 29174</name>
    <dbReference type="NCBI Taxonomy" id="411459"/>
    <lineage>
        <taxon>Bacteria</taxon>
        <taxon>Bacillati</taxon>
        <taxon>Bacillota</taxon>
        <taxon>Clostridia</taxon>
        <taxon>Lachnospirales</taxon>
        <taxon>Lachnospiraceae</taxon>
        <taxon>Blautia</taxon>
    </lineage>
</organism>
<dbReference type="eggNOG" id="ENOG5033BCN">
    <property type="taxonomic scope" value="Bacteria"/>
</dbReference>
<comment type="caution">
    <text evidence="1">The sequence shown here is derived from an EMBL/GenBank/DDBJ whole genome shotgun (WGS) entry which is preliminary data.</text>
</comment>
<dbReference type="HOGENOM" id="CLU_2271955_0_0_9"/>
<evidence type="ECO:0000313" key="1">
    <source>
        <dbReference type="EMBL" id="EDM88204.1"/>
    </source>
</evidence>
<reference evidence="1 2" key="1">
    <citation type="submission" date="2007-03" db="EMBL/GenBank/DDBJ databases">
        <authorList>
            <person name="Fulton L."/>
            <person name="Clifton S."/>
            <person name="Fulton B."/>
            <person name="Xu J."/>
            <person name="Minx P."/>
            <person name="Pepin K.H."/>
            <person name="Johnson M."/>
            <person name="Thiruvilangam P."/>
            <person name="Bhonagiri V."/>
            <person name="Nash W.E."/>
            <person name="Mardis E.R."/>
            <person name="Wilson R.K."/>
        </authorList>
    </citation>
    <scope>NUCLEOTIDE SEQUENCE [LARGE SCALE GENOMIC DNA]</scope>
    <source>
        <strain evidence="1 2">ATCC 29174</strain>
    </source>
</reference>
<sequence>MAKRCMGGYTTTREVYKTVKKYDHQQFDAFCTRVYTNGFNDGKKSVTEKPVRTITDEQLMEVIGEVKGVGPALRGKIKEAIEAKFGSIGNGKKAEEQKGTAC</sequence>
<gene>
    <name evidence="1" type="ORF">RUMOBE_01110</name>
</gene>
<protein>
    <submittedName>
        <fullName evidence="1">Uncharacterized protein</fullName>
    </submittedName>
</protein>
<dbReference type="AlphaFoldDB" id="A5ZQ40"/>
<dbReference type="RefSeq" id="WP_005424444.1">
    <property type="nucleotide sequence ID" value="NZ_CP102265.1"/>
</dbReference>
<dbReference type="Proteomes" id="UP000006002">
    <property type="component" value="Unassembled WGS sequence"/>
</dbReference>
<reference evidence="1 2" key="2">
    <citation type="submission" date="2007-04" db="EMBL/GenBank/DDBJ databases">
        <title>Draft genome sequence of Ruminococcus obeum (ATCC 29174).</title>
        <authorList>
            <person name="Sudarsanam P."/>
            <person name="Ley R."/>
            <person name="Guruge J."/>
            <person name="Turnbaugh P.J."/>
            <person name="Mahowald M."/>
            <person name="Liep D."/>
            <person name="Gordon J."/>
        </authorList>
    </citation>
    <scope>NUCLEOTIDE SEQUENCE [LARGE SCALE GENOMIC DNA]</scope>
    <source>
        <strain evidence="1 2">ATCC 29174</strain>
    </source>
</reference>
<dbReference type="GeneID" id="79804290"/>
<accession>A5ZQ40</accession>